<dbReference type="PANTHER" id="PTHR36922:SF1">
    <property type="entry name" value="DUF1993 DOMAIN-CONTAINING PROTEIN"/>
    <property type="match status" value="1"/>
</dbReference>
<reference evidence="2" key="1">
    <citation type="journal article" date="2020" name="Stud. Mycol.">
        <title>101 Dothideomycetes genomes: a test case for predicting lifestyles and emergence of pathogens.</title>
        <authorList>
            <person name="Haridas S."/>
            <person name="Albert R."/>
            <person name="Binder M."/>
            <person name="Bloem J."/>
            <person name="Labutti K."/>
            <person name="Salamov A."/>
            <person name="Andreopoulos B."/>
            <person name="Baker S."/>
            <person name="Barry K."/>
            <person name="Bills G."/>
            <person name="Bluhm B."/>
            <person name="Cannon C."/>
            <person name="Castanera R."/>
            <person name="Culley D."/>
            <person name="Daum C."/>
            <person name="Ezra D."/>
            <person name="Gonzalez J."/>
            <person name="Henrissat B."/>
            <person name="Kuo A."/>
            <person name="Liang C."/>
            <person name="Lipzen A."/>
            <person name="Lutzoni F."/>
            <person name="Magnuson J."/>
            <person name="Mondo S."/>
            <person name="Nolan M."/>
            <person name="Ohm R."/>
            <person name="Pangilinan J."/>
            <person name="Park H.-J."/>
            <person name="Ramirez L."/>
            <person name="Alfaro M."/>
            <person name="Sun H."/>
            <person name="Tritt A."/>
            <person name="Yoshinaga Y."/>
            <person name="Zwiers L.-H."/>
            <person name="Turgeon B."/>
            <person name="Goodwin S."/>
            <person name="Spatafora J."/>
            <person name="Crous P."/>
            <person name="Grigoriev I."/>
        </authorList>
    </citation>
    <scope>NUCLEOTIDE SEQUENCE</scope>
    <source>
        <strain evidence="2">SCOH1-5</strain>
    </source>
</reference>
<dbReference type="Proteomes" id="UP000799539">
    <property type="component" value="Unassembled WGS sequence"/>
</dbReference>
<evidence type="ECO:0008006" key="4">
    <source>
        <dbReference type="Google" id="ProtNLM"/>
    </source>
</evidence>
<dbReference type="OrthoDB" id="3724345at2759"/>
<accession>A0A6A6FCX9</accession>
<dbReference type="InterPro" id="IPR034660">
    <property type="entry name" value="DinB/YfiT-like"/>
</dbReference>
<dbReference type="Gene3D" id="1.20.120.450">
    <property type="entry name" value="dinb family like domain"/>
    <property type="match status" value="1"/>
</dbReference>
<organism evidence="2 3">
    <name type="scientific">Cercospora zeae-maydis SCOH1-5</name>
    <dbReference type="NCBI Taxonomy" id="717836"/>
    <lineage>
        <taxon>Eukaryota</taxon>
        <taxon>Fungi</taxon>
        <taxon>Dikarya</taxon>
        <taxon>Ascomycota</taxon>
        <taxon>Pezizomycotina</taxon>
        <taxon>Dothideomycetes</taxon>
        <taxon>Dothideomycetidae</taxon>
        <taxon>Mycosphaerellales</taxon>
        <taxon>Mycosphaerellaceae</taxon>
        <taxon>Cercospora</taxon>
    </lineage>
</organism>
<evidence type="ECO:0000313" key="3">
    <source>
        <dbReference type="Proteomes" id="UP000799539"/>
    </source>
</evidence>
<keyword evidence="3" id="KW-1185">Reference proteome</keyword>
<dbReference type="EMBL" id="ML992677">
    <property type="protein sequence ID" value="KAF2211256.1"/>
    <property type="molecule type" value="Genomic_DNA"/>
</dbReference>
<feature type="region of interest" description="Disordered" evidence="1">
    <location>
        <begin position="73"/>
        <end position="109"/>
    </location>
</feature>
<dbReference type="PANTHER" id="PTHR36922">
    <property type="entry name" value="BLL2446 PROTEIN"/>
    <property type="match status" value="1"/>
</dbReference>
<protein>
    <recommendedName>
        <fullName evidence="4">DUF1993 domain-containing protein</fullName>
    </recommendedName>
</protein>
<sequence>MSTSISTYDLAIPILVRNLELLNTIIDKATKWAKDNGKDPEAFLEAHIIDDMKPFSFQLQTCWRTAENMLPLVTKPNTTADEQDKENLKEEEEEEEEEKEEPQTLPEHKSRIENTISLLRSMKREAFVEASHGVRVPVPPAYRSSFPAAVAEKGHIDFTALSYLQKYVVPTLFFHFVTAYDILRKEGLPVGKFDFLGVEDFEAWRM</sequence>
<dbReference type="SUPFAM" id="SSF109854">
    <property type="entry name" value="DinB/YfiT-like putative metalloenzymes"/>
    <property type="match status" value="1"/>
</dbReference>
<gene>
    <name evidence="2" type="ORF">CERZMDRAFT_98568</name>
</gene>
<feature type="compositionally biased region" description="Acidic residues" evidence="1">
    <location>
        <begin position="81"/>
        <end position="100"/>
    </location>
</feature>
<evidence type="ECO:0000256" key="1">
    <source>
        <dbReference type="SAM" id="MobiDB-lite"/>
    </source>
</evidence>
<dbReference type="AlphaFoldDB" id="A0A6A6FCX9"/>
<dbReference type="InterPro" id="IPR018531">
    <property type="entry name" value="DUF1993"/>
</dbReference>
<dbReference type="Pfam" id="PF09351">
    <property type="entry name" value="DUF1993"/>
    <property type="match status" value="1"/>
</dbReference>
<proteinExistence type="predicted"/>
<name>A0A6A6FCX9_9PEZI</name>
<evidence type="ECO:0000313" key="2">
    <source>
        <dbReference type="EMBL" id="KAF2211256.1"/>
    </source>
</evidence>